<protein>
    <submittedName>
        <fullName evidence="1">Uncharacterized protein</fullName>
    </submittedName>
</protein>
<dbReference type="Proteomes" id="UP001215598">
    <property type="component" value="Unassembled WGS sequence"/>
</dbReference>
<dbReference type="EMBL" id="JARKIB010000084">
    <property type="protein sequence ID" value="KAJ7745137.1"/>
    <property type="molecule type" value="Genomic_DNA"/>
</dbReference>
<organism evidence="1 2">
    <name type="scientific">Mycena metata</name>
    <dbReference type="NCBI Taxonomy" id="1033252"/>
    <lineage>
        <taxon>Eukaryota</taxon>
        <taxon>Fungi</taxon>
        <taxon>Dikarya</taxon>
        <taxon>Basidiomycota</taxon>
        <taxon>Agaricomycotina</taxon>
        <taxon>Agaricomycetes</taxon>
        <taxon>Agaricomycetidae</taxon>
        <taxon>Agaricales</taxon>
        <taxon>Marasmiineae</taxon>
        <taxon>Mycenaceae</taxon>
        <taxon>Mycena</taxon>
    </lineage>
</organism>
<accession>A0AAD7N4G3</accession>
<keyword evidence="2" id="KW-1185">Reference proteome</keyword>
<evidence type="ECO:0000313" key="2">
    <source>
        <dbReference type="Proteomes" id="UP001215598"/>
    </source>
</evidence>
<reference evidence="1" key="1">
    <citation type="submission" date="2023-03" db="EMBL/GenBank/DDBJ databases">
        <title>Massive genome expansion in bonnet fungi (Mycena s.s.) driven by repeated elements and novel gene families across ecological guilds.</title>
        <authorList>
            <consortium name="Lawrence Berkeley National Laboratory"/>
            <person name="Harder C.B."/>
            <person name="Miyauchi S."/>
            <person name="Viragh M."/>
            <person name="Kuo A."/>
            <person name="Thoen E."/>
            <person name="Andreopoulos B."/>
            <person name="Lu D."/>
            <person name="Skrede I."/>
            <person name="Drula E."/>
            <person name="Henrissat B."/>
            <person name="Morin E."/>
            <person name="Kohler A."/>
            <person name="Barry K."/>
            <person name="LaButti K."/>
            <person name="Morin E."/>
            <person name="Salamov A."/>
            <person name="Lipzen A."/>
            <person name="Mereny Z."/>
            <person name="Hegedus B."/>
            <person name="Baldrian P."/>
            <person name="Stursova M."/>
            <person name="Weitz H."/>
            <person name="Taylor A."/>
            <person name="Grigoriev I.V."/>
            <person name="Nagy L.G."/>
            <person name="Martin F."/>
            <person name="Kauserud H."/>
        </authorList>
    </citation>
    <scope>NUCLEOTIDE SEQUENCE</scope>
    <source>
        <strain evidence="1">CBHHK182m</strain>
    </source>
</reference>
<dbReference type="AlphaFoldDB" id="A0AAD7N4G3"/>
<name>A0AAD7N4G3_9AGAR</name>
<evidence type="ECO:0000313" key="1">
    <source>
        <dbReference type="EMBL" id="KAJ7745137.1"/>
    </source>
</evidence>
<gene>
    <name evidence="1" type="ORF">B0H16DRAFT_1462966</name>
</gene>
<comment type="caution">
    <text evidence="1">The sequence shown here is derived from an EMBL/GenBank/DDBJ whole genome shotgun (WGS) entry which is preliminary data.</text>
</comment>
<proteinExistence type="predicted"/>
<sequence>MSDFEAESIGLRGRWPSQSALCASTRANHTWTRPAVASFLKGNRSPKTQGGSLKESRNMREIANEEHRYTTIAKTNELLPRGIARENSEFVEEVPRRCENREMSRIPPAEISDAPYPPPDSQTVCKREITKITGERPSCFRSARPPNPFFFGKLEWELMYDLAIIEGQWLRIGSGEVEPGAVE</sequence>